<evidence type="ECO:0000313" key="3">
    <source>
        <dbReference type="Proteomes" id="UP000478837"/>
    </source>
</evidence>
<gene>
    <name evidence="2" type="ORF">GTW09_15255</name>
</gene>
<protein>
    <submittedName>
        <fullName evidence="2">DUF4382 domain-containing protein</fullName>
    </submittedName>
</protein>
<dbReference type="AlphaFoldDB" id="A0A6L9MX73"/>
<evidence type="ECO:0000259" key="1">
    <source>
        <dbReference type="Pfam" id="PF14321"/>
    </source>
</evidence>
<evidence type="ECO:0000313" key="2">
    <source>
        <dbReference type="EMBL" id="NDW22879.1"/>
    </source>
</evidence>
<feature type="domain" description="DUF4382" evidence="1">
    <location>
        <begin position="50"/>
        <end position="188"/>
    </location>
</feature>
<comment type="caution">
    <text evidence="2">The sequence shown here is derived from an EMBL/GenBank/DDBJ whole genome shotgun (WGS) entry which is preliminary data.</text>
</comment>
<dbReference type="EMBL" id="JAAAWP010000011">
    <property type="protein sequence ID" value="NDW22879.1"/>
    <property type="molecule type" value="Genomic_DNA"/>
</dbReference>
<dbReference type="InterPro" id="IPR025491">
    <property type="entry name" value="DUF4382"/>
</dbReference>
<dbReference type="Proteomes" id="UP000478837">
    <property type="component" value="Unassembled WGS sequence"/>
</dbReference>
<keyword evidence="3" id="KW-1185">Reference proteome</keyword>
<dbReference type="PROSITE" id="PS51257">
    <property type="entry name" value="PROKAR_LIPOPROTEIN"/>
    <property type="match status" value="1"/>
</dbReference>
<dbReference type="Pfam" id="PF14321">
    <property type="entry name" value="DUF4382"/>
    <property type="match status" value="1"/>
</dbReference>
<dbReference type="RefSeq" id="WP_163112570.1">
    <property type="nucleotide sequence ID" value="NZ_JAAAWP010000011.1"/>
</dbReference>
<organism evidence="2 3">
    <name type="scientific">Alteromonas hispanica</name>
    <dbReference type="NCBI Taxonomy" id="315421"/>
    <lineage>
        <taxon>Bacteria</taxon>
        <taxon>Pseudomonadati</taxon>
        <taxon>Pseudomonadota</taxon>
        <taxon>Gammaproteobacteria</taxon>
        <taxon>Alteromonadales</taxon>
        <taxon>Alteromonadaceae</taxon>
        <taxon>Alteromonas/Salinimonas group</taxon>
        <taxon>Alteromonas</taxon>
    </lineage>
</organism>
<name>A0A6L9MX73_9ALTE</name>
<sequence length="327" mass="34808">MNKSKLSSLALFNKSIKYTIYLPLVVATSAVLSACGGSSDDPSDVSPTTTGFSLAVSDAPVDSASEVVVVFDEVELTGDGAPIRFDVQDENGDPRSIDLLTLPGSQFETIVAETAIPTGAYSQLRLSVTSDSYIVTEEGTFPIRVPSGELKLDGFTAQPGFDAAYTVEFDLRKSLVDPVGQPVIMLKPRGVRLVLNDDVGTLEGSIAPTLLDDEQCASKMDLFTGNAVYLYEGEQSSINSLGDDADEGADDSEVRPFAIVPVTYDDVTQAYNFTAGFVPQGEYTASFSCTALFDEPETDEDEVDGFSLQTLDTTTVVAGETTTLDIE</sequence>
<proteinExistence type="predicted"/>
<accession>A0A6L9MX73</accession>
<reference evidence="2 3" key="1">
    <citation type="submission" date="2020-01" db="EMBL/GenBank/DDBJ databases">
        <title>Genomes of bacteria type strains.</title>
        <authorList>
            <person name="Chen J."/>
            <person name="Zhu S."/>
            <person name="Yang J."/>
        </authorList>
    </citation>
    <scope>NUCLEOTIDE SEQUENCE [LARGE SCALE GENOMIC DNA]</scope>
    <source>
        <strain evidence="2 3">LMG 22958</strain>
    </source>
</reference>